<evidence type="ECO:0000313" key="1">
    <source>
        <dbReference type="EMBL" id="QWZ08469.1"/>
    </source>
</evidence>
<name>A0A975T061_9ACTN</name>
<gene>
    <name evidence="1" type="ORF">KRR39_00915</name>
</gene>
<dbReference type="RefSeq" id="WP_216939959.1">
    <property type="nucleotide sequence ID" value="NZ_CP077062.1"/>
</dbReference>
<organism evidence="1 2">
    <name type="scientific">Nocardioides panacis</name>
    <dbReference type="NCBI Taxonomy" id="2849501"/>
    <lineage>
        <taxon>Bacteria</taxon>
        <taxon>Bacillati</taxon>
        <taxon>Actinomycetota</taxon>
        <taxon>Actinomycetes</taxon>
        <taxon>Propionibacteriales</taxon>
        <taxon>Nocardioidaceae</taxon>
        <taxon>Nocardioides</taxon>
    </lineage>
</organism>
<evidence type="ECO:0000313" key="2">
    <source>
        <dbReference type="Proteomes" id="UP000683575"/>
    </source>
</evidence>
<proteinExistence type="predicted"/>
<sequence length="139" mass="15105">MSPAGGTGSPHRAYPRAALAFVDWQVRRGLMNPHDHERPGSPWWRAVSERLLRDTCEARLGLLGHPGPGSSASVEPYAWAATELRVPELADLVCGSTPSYAWDPHDCDPWSPPPTRLVRVVRRTLPAGRVSRGPAGGAR</sequence>
<keyword evidence="2" id="KW-1185">Reference proteome</keyword>
<protein>
    <submittedName>
        <fullName evidence="1">Uncharacterized protein</fullName>
    </submittedName>
</protein>
<reference evidence="1" key="1">
    <citation type="submission" date="2021-06" db="EMBL/GenBank/DDBJ databases">
        <title>Complete genome sequence of Nocardioides sp. G188.</title>
        <authorList>
            <person name="Im W.-T."/>
        </authorList>
    </citation>
    <scope>NUCLEOTIDE SEQUENCE</scope>
    <source>
        <strain evidence="1">G188</strain>
    </source>
</reference>
<accession>A0A975T061</accession>
<dbReference type="EMBL" id="CP077062">
    <property type="protein sequence ID" value="QWZ08469.1"/>
    <property type="molecule type" value="Genomic_DNA"/>
</dbReference>
<dbReference type="AlphaFoldDB" id="A0A975T061"/>
<dbReference type="KEGG" id="nps:KRR39_00915"/>
<dbReference type="Proteomes" id="UP000683575">
    <property type="component" value="Chromosome"/>
</dbReference>